<dbReference type="EMBL" id="CP053073">
    <property type="protein sequence ID" value="QJR13997.1"/>
    <property type="molecule type" value="Genomic_DNA"/>
</dbReference>
<keyword evidence="2" id="KW-1185">Reference proteome</keyword>
<sequence length="56" mass="6280">MNNYSRIERHIREAQLQRSVEIADAIGDALVWITRGIQALAGRPGRTIKPEATAQH</sequence>
<name>A0A6M4H7N0_9PROT</name>
<proteinExistence type="predicted"/>
<dbReference type="AlphaFoldDB" id="A0A6M4H7N0"/>
<dbReference type="KEGG" id="upl:DSM104440_00789"/>
<gene>
    <name evidence="1" type="ORF">DSM104440_00789</name>
</gene>
<protein>
    <submittedName>
        <fullName evidence="1">Uncharacterized protein</fullName>
    </submittedName>
</protein>
<organism evidence="1 2">
    <name type="scientific">Usitatibacter palustris</name>
    <dbReference type="NCBI Taxonomy" id="2732487"/>
    <lineage>
        <taxon>Bacteria</taxon>
        <taxon>Pseudomonadati</taxon>
        <taxon>Pseudomonadota</taxon>
        <taxon>Betaproteobacteria</taxon>
        <taxon>Nitrosomonadales</taxon>
        <taxon>Usitatibacteraceae</taxon>
        <taxon>Usitatibacter</taxon>
    </lineage>
</organism>
<reference evidence="1 2" key="1">
    <citation type="submission" date="2020-04" db="EMBL/GenBank/DDBJ databases">
        <title>Usitatibacter rugosus gen. nov., sp. nov. and Usitatibacter palustris sp. nov., novel members of Usitatibacteraceae fam. nov. within the order Nitrosomonadales isolated from soil.</title>
        <authorList>
            <person name="Huber K.J."/>
            <person name="Neumann-Schaal M."/>
            <person name="Geppert A."/>
            <person name="Luckner M."/>
            <person name="Wanner G."/>
            <person name="Overmann J."/>
        </authorList>
    </citation>
    <scope>NUCLEOTIDE SEQUENCE [LARGE SCALE GENOMIC DNA]</scope>
    <source>
        <strain evidence="1 2">Swamp67</strain>
    </source>
</reference>
<evidence type="ECO:0000313" key="1">
    <source>
        <dbReference type="EMBL" id="QJR13997.1"/>
    </source>
</evidence>
<dbReference type="Proteomes" id="UP000503096">
    <property type="component" value="Chromosome"/>
</dbReference>
<evidence type="ECO:0000313" key="2">
    <source>
        <dbReference type="Proteomes" id="UP000503096"/>
    </source>
</evidence>
<accession>A0A6M4H7N0</accession>
<dbReference type="InParanoid" id="A0A6M4H7N0"/>